<dbReference type="GO" id="GO:0015627">
    <property type="term" value="C:type II protein secretion system complex"/>
    <property type="evidence" value="ECO:0007669"/>
    <property type="project" value="InterPro"/>
</dbReference>
<proteinExistence type="predicted"/>
<dbReference type="PRINTS" id="PR00813">
    <property type="entry name" value="BCTERIALGSPG"/>
</dbReference>
<keyword evidence="1" id="KW-0488">Methylation</keyword>
<dbReference type="RefSeq" id="WP_165864137.1">
    <property type="nucleotide sequence ID" value="NZ_AP025739.1"/>
</dbReference>
<dbReference type="InterPro" id="IPR011453">
    <property type="entry name" value="DUF1559"/>
</dbReference>
<organism evidence="2 3">
    <name type="scientific">Capsulimonas corticalis</name>
    <dbReference type="NCBI Taxonomy" id="2219043"/>
    <lineage>
        <taxon>Bacteria</taxon>
        <taxon>Bacillati</taxon>
        <taxon>Armatimonadota</taxon>
        <taxon>Armatimonadia</taxon>
        <taxon>Capsulimonadales</taxon>
        <taxon>Capsulimonadaceae</taxon>
        <taxon>Capsulimonas</taxon>
    </lineage>
</organism>
<dbReference type="Pfam" id="PF07596">
    <property type="entry name" value="SBP_bac_10"/>
    <property type="match status" value="1"/>
</dbReference>
<dbReference type="GO" id="GO:0015628">
    <property type="term" value="P:protein secretion by the type II secretion system"/>
    <property type="evidence" value="ECO:0007669"/>
    <property type="project" value="InterPro"/>
</dbReference>
<sequence length="262" mass="28344">MKRNSAFTLIELLVVIAIIAILAAILFPVFAKAREKARQTSCASNLKQIGLGIMQYAQDNDETMPSGRMSPNNQDNFGPNWENLLQPYIKSYGVFTCPSNSLSSTSMNDDDVDKKSRVSYNVNTDNDGSLGAFGQRGFAGPTLADFDAPSNTIAVFESNSSNTDLRITGNYWRDSHMPDNIGGNNPTLFFGHTGHANILFSDGHVKALLPFQTISNVADSAGNPSMGGAGAVNMWNRRGLNYTGSGLDNCLNILQNAANKYK</sequence>
<accession>A0A402CUP8</accession>
<dbReference type="EMBL" id="AP025739">
    <property type="protein sequence ID" value="BDI29050.1"/>
    <property type="molecule type" value="Genomic_DNA"/>
</dbReference>
<evidence type="ECO:0000313" key="3">
    <source>
        <dbReference type="Proteomes" id="UP000287394"/>
    </source>
</evidence>
<dbReference type="Gene3D" id="3.30.700.10">
    <property type="entry name" value="Glycoprotein, Type 4 Pilin"/>
    <property type="match status" value="1"/>
</dbReference>
<dbReference type="Pfam" id="PF07963">
    <property type="entry name" value="N_methyl"/>
    <property type="match status" value="1"/>
</dbReference>
<dbReference type="SUPFAM" id="SSF54523">
    <property type="entry name" value="Pili subunits"/>
    <property type="match status" value="1"/>
</dbReference>
<gene>
    <name evidence="2" type="ORF">CCAX7_11010</name>
</gene>
<dbReference type="InterPro" id="IPR045584">
    <property type="entry name" value="Pilin-like"/>
</dbReference>
<dbReference type="PANTHER" id="PTHR30093">
    <property type="entry name" value="GENERAL SECRETION PATHWAY PROTEIN G"/>
    <property type="match status" value="1"/>
</dbReference>
<evidence type="ECO:0000256" key="1">
    <source>
        <dbReference type="ARBA" id="ARBA00022481"/>
    </source>
</evidence>
<protein>
    <submittedName>
        <fullName evidence="2">Uncharacterized protein</fullName>
    </submittedName>
</protein>
<reference evidence="2 3" key="1">
    <citation type="journal article" date="2019" name="Int. J. Syst. Evol. Microbiol.">
        <title>Capsulimonas corticalis gen. nov., sp. nov., an aerobic capsulated bacterium, of a novel bacterial order, Capsulimonadales ord. nov., of the class Armatimonadia of the phylum Armatimonadetes.</title>
        <authorList>
            <person name="Li J."/>
            <person name="Kudo C."/>
            <person name="Tonouchi A."/>
        </authorList>
    </citation>
    <scope>NUCLEOTIDE SEQUENCE [LARGE SCALE GENOMIC DNA]</scope>
    <source>
        <strain evidence="2 3">AX-7</strain>
    </source>
</reference>
<keyword evidence="3" id="KW-1185">Reference proteome</keyword>
<dbReference type="Proteomes" id="UP000287394">
    <property type="component" value="Chromosome"/>
</dbReference>
<dbReference type="NCBIfam" id="TIGR02532">
    <property type="entry name" value="IV_pilin_GFxxxE"/>
    <property type="match status" value="1"/>
</dbReference>
<evidence type="ECO:0000313" key="2">
    <source>
        <dbReference type="EMBL" id="BDI29050.1"/>
    </source>
</evidence>
<dbReference type="InterPro" id="IPR000983">
    <property type="entry name" value="Bac_GSPG_pilin"/>
</dbReference>
<dbReference type="KEGG" id="ccot:CCAX7_11010"/>
<dbReference type="AlphaFoldDB" id="A0A402CUP8"/>
<dbReference type="InterPro" id="IPR012902">
    <property type="entry name" value="N_methyl_site"/>
</dbReference>
<name>A0A402CUP8_9BACT</name>